<organism evidence="2 3">
    <name type="scientific">Meloidogyne incognita</name>
    <name type="common">Southern root-knot nematode worm</name>
    <name type="synonym">Oxyuris incognita</name>
    <dbReference type="NCBI Taxonomy" id="6306"/>
    <lineage>
        <taxon>Eukaryota</taxon>
        <taxon>Metazoa</taxon>
        <taxon>Ecdysozoa</taxon>
        <taxon>Nematoda</taxon>
        <taxon>Chromadorea</taxon>
        <taxon>Rhabditida</taxon>
        <taxon>Tylenchina</taxon>
        <taxon>Tylenchomorpha</taxon>
        <taxon>Tylenchoidea</taxon>
        <taxon>Meloidogynidae</taxon>
        <taxon>Meloidogyninae</taxon>
        <taxon>Meloidogyne</taxon>
        <taxon>Meloidogyne incognita group</taxon>
    </lineage>
</organism>
<keyword evidence="2" id="KW-1185">Reference proteome</keyword>
<proteinExistence type="predicted"/>
<evidence type="ECO:0000256" key="1">
    <source>
        <dbReference type="SAM" id="MobiDB-lite"/>
    </source>
</evidence>
<feature type="region of interest" description="Disordered" evidence="1">
    <location>
        <begin position="273"/>
        <end position="292"/>
    </location>
</feature>
<dbReference type="AlphaFoldDB" id="A0A914MME5"/>
<evidence type="ECO:0000313" key="3">
    <source>
        <dbReference type="WBParaSite" id="Minc3s01753g26066"/>
    </source>
</evidence>
<reference evidence="3" key="1">
    <citation type="submission" date="2022-11" db="UniProtKB">
        <authorList>
            <consortium name="WormBaseParasite"/>
        </authorList>
    </citation>
    <scope>IDENTIFICATION</scope>
</reference>
<accession>A0A914MME5</accession>
<feature type="compositionally biased region" description="Basic and acidic residues" evidence="1">
    <location>
        <begin position="164"/>
        <end position="175"/>
    </location>
</feature>
<protein>
    <submittedName>
        <fullName evidence="3">Uncharacterized protein</fullName>
    </submittedName>
</protein>
<feature type="region of interest" description="Disordered" evidence="1">
    <location>
        <begin position="156"/>
        <end position="223"/>
    </location>
</feature>
<dbReference type="Proteomes" id="UP000887563">
    <property type="component" value="Unplaced"/>
</dbReference>
<feature type="compositionally biased region" description="Basic and acidic residues" evidence="1">
    <location>
        <begin position="280"/>
        <end position="289"/>
    </location>
</feature>
<evidence type="ECO:0000313" key="2">
    <source>
        <dbReference type="Proteomes" id="UP000887563"/>
    </source>
</evidence>
<feature type="region of interest" description="Disordered" evidence="1">
    <location>
        <begin position="1"/>
        <end position="26"/>
    </location>
</feature>
<sequence length="1203" mass="138365">MIGKSTQMEEKPKKGQQSVQALPHPKQIRSVQTLKEEQIKYTQSEKPLIGEKTIGVELPSLGDKSIQVLKTEQFERISQTEGKITETKEIQAKQELNKKEVQTVEIKQENKEDASQTEEMIKKGGRTIGVNLPSLTARTTQAQRIEQQLMAIQTQEVPTGSKTVEVEQSKIELPKRRAQSVQSERTQKGAKSVQGWPEMSSKDLQSPRASTEERTIQTVEMPKTEVRAVQSEVEIRQIHSFQTRPEFRLKTSETDLTQLKEEETQSEITQITGRTVQSVQKEEQTKETQAKPTLGGKEFQTEKEIVESRGTQMDRPKLQVQAVQSEKVLQTAGQTQVEEIVLGKCTIQAGPALGEKSVQMEVPEHITQEVQVKPTISSRLLQTPVIQQLEMSTQSEQTILEARGTQMDKTELKGREVQSEIVELFGRGTQSEGPQQSCQAIQASPWMEGRIAQTESPEQKHQAVQAEKPLLRTIKSESIPREIASKITSSEEIQLMPKSVGVRQEMSIGETQIEVPTKLMRTVSADELRKLTNEMYVQTLGTCQEDQGTMTIEEKKKVYKSWEGQVLEEQKEEQIVSINKYVATPVEIETETRNDFPTQNVQEILKTFKEEVKICLGIETQVLGQMKGNEVDNEEFIKKRSDSGFTETSFLQSEYLKVNENIFEEKGIIEELNIPIYLERNSKDFASNEILEKKLENIEEYFEEEKNNNFNLLQISHPEESLKVSVMLLEHNQQLISPISERTIKIPEEKNKSSSSLDSVGINSEISEINSEEEELKEQKQHSSPSLKIFGFDAKVFESEKDFVLRIKAVVTNEPKKVIDSQIKVEEWLTKYGDSQLFEEEEMNEKEEELLTEKDELEIFKKIMKSSRQSSITKGFSDDEKESPVISIKHELQKSKSEAEVSKLIKERRKEEININTKTFKEEFKNFQANLIGKEDWESYRKIIKSASQSSVISKIKEFGKAQFDSSISFDQRPKIWGEFEIEIKEKRKLEEKINTKAVEDLKTQKEINFEKLFAQENTNLNMKEKLKEKSFLETKAPIYEKKEFFVNLILGEESESARKITKSVSQSAINSKFKEFVETRSDSFISIDQRSKDSEEFGIEIKEKRQLNEKINTKSSSDYKIKNEVFLEKPNSEEKTDKRLKEKLQEKTFLSSKTSIHEKKEFSANFVRKEEWESDRKIIKSASQSSIKFKGREFNEERKSEN</sequence>
<name>A0A914MME5_MELIC</name>
<dbReference type="WBParaSite" id="Minc3s01753g26066">
    <property type="protein sequence ID" value="Minc3s01753g26066"/>
    <property type="gene ID" value="Minc3s01753g26066"/>
</dbReference>